<dbReference type="EMBL" id="AGQV01000004">
    <property type="protein sequence ID" value="EHH68235.1"/>
    <property type="molecule type" value="Genomic_DNA"/>
</dbReference>
<dbReference type="eggNOG" id="COG0583">
    <property type="taxonomic scope" value="Bacteria"/>
</dbReference>
<dbReference type="Proteomes" id="UP000004949">
    <property type="component" value="Unassembled WGS sequence"/>
</dbReference>
<comment type="caution">
    <text evidence="6">The sequence shown here is derived from an EMBL/GenBank/DDBJ whole genome shotgun (WGS) entry which is preliminary data.</text>
</comment>
<evidence type="ECO:0000256" key="2">
    <source>
        <dbReference type="ARBA" id="ARBA00023015"/>
    </source>
</evidence>
<name>G6XJB9_9PROT</name>
<keyword evidence="7" id="KW-1185">Reference proteome</keyword>
<comment type="similarity">
    <text evidence="1">Belongs to the LysR transcriptional regulatory family.</text>
</comment>
<dbReference type="InterPro" id="IPR036388">
    <property type="entry name" value="WH-like_DNA-bd_sf"/>
</dbReference>
<dbReference type="PATRIC" id="fig|1088869.3.peg.1581"/>
<dbReference type="FunFam" id="1.10.10.10:FF:000001">
    <property type="entry name" value="LysR family transcriptional regulator"/>
    <property type="match status" value="1"/>
</dbReference>
<evidence type="ECO:0000313" key="7">
    <source>
        <dbReference type="Proteomes" id="UP000004949"/>
    </source>
</evidence>
<evidence type="ECO:0000259" key="5">
    <source>
        <dbReference type="PROSITE" id="PS50931"/>
    </source>
</evidence>
<evidence type="ECO:0000256" key="3">
    <source>
        <dbReference type="ARBA" id="ARBA00023125"/>
    </source>
</evidence>
<dbReference type="Pfam" id="PF03466">
    <property type="entry name" value="LysR_substrate"/>
    <property type="match status" value="1"/>
</dbReference>
<dbReference type="Gene3D" id="3.40.190.290">
    <property type="match status" value="1"/>
</dbReference>
<dbReference type="AlphaFoldDB" id="G6XJB9"/>
<proteinExistence type="inferred from homology"/>
<dbReference type="Gene3D" id="1.10.10.10">
    <property type="entry name" value="Winged helix-like DNA-binding domain superfamily/Winged helix DNA-binding domain"/>
    <property type="match status" value="1"/>
</dbReference>
<dbReference type="GO" id="GO:0006351">
    <property type="term" value="P:DNA-templated transcription"/>
    <property type="evidence" value="ECO:0007669"/>
    <property type="project" value="TreeGrafter"/>
</dbReference>
<dbReference type="InterPro" id="IPR005119">
    <property type="entry name" value="LysR_subst-bd"/>
</dbReference>
<organism evidence="6 7">
    <name type="scientific">Gluconobacter morbifer G707</name>
    <dbReference type="NCBI Taxonomy" id="1088869"/>
    <lineage>
        <taxon>Bacteria</taxon>
        <taxon>Pseudomonadati</taxon>
        <taxon>Pseudomonadota</taxon>
        <taxon>Alphaproteobacteria</taxon>
        <taxon>Acetobacterales</taxon>
        <taxon>Acetobacteraceae</taxon>
        <taxon>Gluconobacter</taxon>
    </lineage>
</organism>
<dbReference type="PROSITE" id="PS50931">
    <property type="entry name" value="HTH_LYSR"/>
    <property type="match status" value="1"/>
</dbReference>
<accession>G6XJB9</accession>
<dbReference type="InterPro" id="IPR058163">
    <property type="entry name" value="LysR-type_TF_proteobact-type"/>
</dbReference>
<dbReference type="GO" id="GO:0043565">
    <property type="term" value="F:sequence-specific DNA binding"/>
    <property type="evidence" value="ECO:0007669"/>
    <property type="project" value="TreeGrafter"/>
</dbReference>
<dbReference type="PANTHER" id="PTHR30537">
    <property type="entry name" value="HTH-TYPE TRANSCRIPTIONAL REGULATOR"/>
    <property type="match status" value="1"/>
</dbReference>
<dbReference type="SUPFAM" id="SSF53850">
    <property type="entry name" value="Periplasmic binding protein-like II"/>
    <property type="match status" value="1"/>
</dbReference>
<dbReference type="RefSeq" id="WP_008851732.1">
    <property type="nucleotide sequence ID" value="NZ_AGQV01000004.1"/>
</dbReference>
<dbReference type="InterPro" id="IPR000847">
    <property type="entry name" value="LysR_HTH_N"/>
</dbReference>
<dbReference type="PANTHER" id="PTHR30537:SF72">
    <property type="entry name" value="LYSR FAMILY TRANSCRIPTIONAL REGULATOR"/>
    <property type="match status" value="1"/>
</dbReference>
<dbReference type="Pfam" id="PF00126">
    <property type="entry name" value="HTH_1"/>
    <property type="match status" value="1"/>
</dbReference>
<protein>
    <submittedName>
        <fullName evidence="6">LysR family transcriptional regulator</fullName>
    </submittedName>
</protein>
<keyword evidence="3" id="KW-0238">DNA-binding</keyword>
<evidence type="ECO:0000256" key="1">
    <source>
        <dbReference type="ARBA" id="ARBA00009437"/>
    </source>
</evidence>
<reference evidence="6 7" key="1">
    <citation type="submission" date="2011-10" db="EMBL/GenBank/DDBJ databases">
        <title>Genome sequence of Gluconobacter morbifer G707, isolated from Drosophila gut.</title>
        <authorList>
            <person name="Lee W.-J."/>
            <person name="Kim E.-K."/>
        </authorList>
    </citation>
    <scope>NUCLEOTIDE SEQUENCE [LARGE SCALE GENOMIC DNA]</scope>
    <source>
        <strain evidence="6 7">G707</strain>
    </source>
</reference>
<dbReference type="OrthoDB" id="9812435at2"/>
<dbReference type="FunFam" id="3.40.190.290:FF:000001">
    <property type="entry name" value="Transcriptional regulator, LysR family"/>
    <property type="match status" value="1"/>
</dbReference>
<keyword evidence="2" id="KW-0805">Transcription regulation</keyword>
<evidence type="ECO:0000256" key="4">
    <source>
        <dbReference type="ARBA" id="ARBA00023163"/>
    </source>
</evidence>
<dbReference type="CDD" id="cd08472">
    <property type="entry name" value="PBP2_CrgA_like_3"/>
    <property type="match status" value="1"/>
</dbReference>
<evidence type="ECO:0000313" key="6">
    <source>
        <dbReference type="EMBL" id="EHH68235.1"/>
    </source>
</evidence>
<dbReference type="GO" id="GO:0003700">
    <property type="term" value="F:DNA-binding transcription factor activity"/>
    <property type="evidence" value="ECO:0007669"/>
    <property type="project" value="InterPro"/>
</dbReference>
<sequence length="307" mass="34320">MDRIDLFRIFIRVAESRSFTHAADTLQMPRSTVSTAVQELESRLEARLLTRTTRSVSLTPDGALFHQRALHLVADTEDAENLFRQDGRNPQGHVRVNLPGRLGRLIVAPALPAFLDRYPALDVELGMTDRSINLAEDGTDCVVRVGALKDSSLIGRKIGDLTFLNVASPAYLERYGHPRSPADLSEHQAVLYASPSTGRVEDWEWLENRQCRTVTLPGRVTVNSAEGAIACCLAGLGLAQLPAYDLRTHLDSGDLVEILPDWRAPSLPMTLLYPHRKHLSRRLQVFTEWLTDLLRHACFPETDLKND</sequence>
<dbReference type="SUPFAM" id="SSF46785">
    <property type="entry name" value="Winged helix' DNA-binding domain"/>
    <property type="match status" value="1"/>
</dbReference>
<dbReference type="InterPro" id="IPR036390">
    <property type="entry name" value="WH_DNA-bd_sf"/>
</dbReference>
<gene>
    <name evidence="6" type="ORF">GMO_15850</name>
</gene>
<keyword evidence="4" id="KW-0804">Transcription</keyword>
<dbReference type="STRING" id="1088869.GMO_15850"/>
<feature type="domain" description="HTH lysR-type" evidence="5">
    <location>
        <begin position="1"/>
        <end position="59"/>
    </location>
</feature>